<keyword evidence="3" id="KW-0378">Hydrolase</keyword>
<evidence type="ECO:0000256" key="3">
    <source>
        <dbReference type="ARBA" id="ARBA00022801"/>
    </source>
</evidence>
<dbReference type="SUPFAM" id="SSF56601">
    <property type="entry name" value="beta-lactamase/transpeptidase-like"/>
    <property type="match status" value="1"/>
</dbReference>
<keyword evidence="13" id="KW-1185">Reference proteome</keyword>
<dbReference type="InterPro" id="IPR012338">
    <property type="entry name" value="Beta-lactam/transpept-like"/>
</dbReference>
<reference evidence="12 13" key="1">
    <citation type="submission" date="2020-03" db="EMBL/GenBank/DDBJ databases">
        <authorList>
            <person name="Zhu W."/>
        </authorList>
    </citation>
    <scope>NUCLEOTIDE SEQUENCE [LARGE SCALE GENOMIC DNA]</scope>
    <source>
        <strain evidence="12 13">185</strain>
    </source>
</reference>
<dbReference type="EMBL" id="CP049916">
    <property type="protein sequence ID" value="QIO09391.1"/>
    <property type="molecule type" value="Genomic_DNA"/>
</dbReference>
<evidence type="ECO:0000313" key="12">
    <source>
        <dbReference type="EMBL" id="QIO09391.1"/>
    </source>
</evidence>
<evidence type="ECO:0000256" key="1">
    <source>
        <dbReference type="ARBA" id="ARBA00007164"/>
    </source>
</evidence>
<feature type="active site" description="Proton acceptor" evidence="7">
    <location>
        <position position="63"/>
    </location>
</feature>
<comment type="similarity">
    <text evidence="1 9">Belongs to the peptidase S11 family.</text>
</comment>
<dbReference type="Proteomes" id="UP000501939">
    <property type="component" value="Chromosome"/>
</dbReference>
<protein>
    <submittedName>
        <fullName evidence="12">D-alanyl-D-alanine carboxypeptidase</fullName>
    </submittedName>
</protein>
<keyword evidence="12" id="KW-0121">Carboxypeptidase</keyword>
<feature type="signal peptide" evidence="10">
    <location>
        <begin position="1"/>
        <end position="21"/>
    </location>
</feature>
<evidence type="ECO:0000256" key="8">
    <source>
        <dbReference type="PIRSR" id="PIRSR618044-2"/>
    </source>
</evidence>
<dbReference type="InterPro" id="IPR018044">
    <property type="entry name" value="Peptidase_S11"/>
</dbReference>
<keyword evidence="4" id="KW-0133">Cell shape</keyword>
<evidence type="ECO:0000313" key="13">
    <source>
        <dbReference type="Proteomes" id="UP000501939"/>
    </source>
</evidence>
<feature type="domain" description="Peptidase S11 D-alanyl-D-alanine carboxypeptidase A N-terminal" evidence="11">
    <location>
        <begin position="28"/>
        <end position="261"/>
    </location>
</feature>
<feature type="binding site" evidence="8">
    <location>
        <position position="224"/>
    </location>
    <ligand>
        <name>substrate</name>
    </ligand>
</feature>
<keyword evidence="12" id="KW-0645">Protease</keyword>
<evidence type="ECO:0000256" key="6">
    <source>
        <dbReference type="ARBA" id="ARBA00023316"/>
    </source>
</evidence>
<sequence length="436" mass="48532">MKIFISFIVFLSVFVSTVVNAALLNIDPASVEAEAWTVLDAQSGQTIAEYNSHVQRAPASMTKMMVAYIAFKEIQAGRLKKEELLTATPVVNVVQWDESQMYLKPGEQITIDQLLAGLIVMSANDAAVSLAERISGSVPAFVARMNKEAQALGMNDTHFANPPGVTMDDHYSSAHDMALLGQAVTAQTPEYMQYSVLPNFTYKQHYHRATNLVLKVDPSVDGLKTGFTKAAGYNLTLTAHRPSGLAEMPERRIIVVVMGSKSAIKRAEIAHKLLNLAYTYTRDEVAIKDKQLIAELPVVQSTLKMFKVEAKQPQFMTTALYNPDTLIQLNDFDETQQRMVQVDETGLLTPVEPLAQTQTHMDIQLKAQSLTAPLAKMVELAQVHVYQNNKLIQTFMIEDEVKLEESSWFERLITWFKNLLPFGSDAQSQAKTYPLG</sequence>
<gene>
    <name evidence="12" type="ORF">G8D99_10405</name>
</gene>
<dbReference type="PANTHER" id="PTHR21581:SF6">
    <property type="entry name" value="TRAFFICKING PROTEIN PARTICLE COMPLEX SUBUNIT 12"/>
    <property type="match status" value="1"/>
</dbReference>
<feature type="active site" evidence="7">
    <location>
        <position position="122"/>
    </location>
</feature>
<dbReference type="Pfam" id="PF00768">
    <property type="entry name" value="Peptidase_S11"/>
    <property type="match status" value="1"/>
</dbReference>
<evidence type="ECO:0000256" key="2">
    <source>
        <dbReference type="ARBA" id="ARBA00022729"/>
    </source>
</evidence>
<evidence type="ECO:0000256" key="10">
    <source>
        <dbReference type="SAM" id="SignalP"/>
    </source>
</evidence>
<dbReference type="GO" id="GO:0009252">
    <property type="term" value="P:peptidoglycan biosynthetic process"/>
    <property type="evidence" value="ECO:0007669"/>
    <property type="project" value="UniProtKB-KW"/>
</dbReference>
<dbReference type="GO" id="GO:0008360">
    <property type="term" value="P:regulation of cell shape"/>
    <property type="evidence" value="ECO:0007669"/>
    <property type="project" value="UniProtKB-KW"/>
</dbReference>
<dbReference type="PANTHER" id="PTHR21581">
    <property type="entry name" value="D-ALANYL-D-ALANINE CARBOXYPEPTIDASE"/>
    <property type="match status" value="1"/>
</dbReference>
<organism evidence="12 13">
    <name type="scientific">Acinetobacter lanii</name>
    <dbReference type="NCBI Taxonomy" id="2715163"/>
    <lineage>
        <taxon>Bacteria</taxon>
        <taxon>Pseudomonadati</taxon>
        <taxon>Pseudomonadota</taxon>
        <taxon>Gammaproteobacteria</taxon>
        <taxon>Moraxellales</taxon>
        <taxon>Moraxellaceae</taxon>
        <taxon>Acinetobacter</taxon>
    </lineage>
</organism>
<dbReference type="RefSeq" id="WP_166325473.1">
    <property type="nucleotide sequence ID" value="NZ_CP049916.1"/>
</dbReference>
<dbReference type="GO" id="GO:0071555">
    <property type="term" value="P:cell wall organization"/>
    <property type="evidence" value="ECO:0007669"/>
    <property type="project" value="UniProtKB-KW"/>
</dbReference>
<name>A0A6G8S5K9_9GAMM</name>
<dbReference type="AlphaFoldDB" id="A0A6G8S5K9"/>
<dbReference type="KEGG" id="alj:G8D99_10405"/>
<dbReference type="PRINTS" id="PR00725">
    <property type="entry name" value="DADACBPTASE1"/>
</dbReference>
<proteinExistence type="inferred from homology"/>
<keyword evidence="5" id="KW-0573">Peptidoglycan synthesis</keyword>
<evidence type="ECO:0000256" key="5">
    <source>
        <dbReference type="ARBA" id="ARBA00022984"/>
    </source>
</evidence>
<evidence type="ECO:0000256" key="4">
    <source>
        <dbReference type="ARBA" id="ARBA00022960"/>
    </source>
</evidence>
<keyword evidence="6" id="KW-0961">Cell wall biogenesis/degradation</keyword>
<evidence type="ECO:0000259" key="11">
    <source>
        <dbReference type="Pfam" id="PF00768"/>
    </source>
</evidence>
<dbReference type="GO" id="GO:0006508">
    <property type="term" value="P:proteolysis"/>
    <property type="evidence" value="ECO:0007669"/>
    <property type="project" value="InterPro"/>
</dbReference>
<feature type="chain" id="PRO_5026006264" evidence="10">
    <location>
        <begin position="22"/>
        <end position="436"/>
    </location>
</feature>
<keyword evidence="2 10" id="KW-0732">Signal</keyword>
<accession>A0A6G8S5K9</accession>
<evidence type="ECO:0000256" key="9">
    <source>
        <dbReference type="RuleBase" id="RU004016"/>
    </source>
</evidence>
<dbReference type="GO" id="GO:0009002">
    <property type="term" value="F:serine-type D-Ala-D-Ala carboxypeptidase activity"/>
    <property type="evidence" value="ECO:0007669"/>
    <property type="project" value="InterPro"/>
</dbReference>
<evidence type="ECO:0000256" key="7">
    <source>
        <dbReference type="PIRSR" id="PIRSR618044-1"/>
    </source>
</evidence>
<dbReference type="InterPro" id="IPR001967">
    <property type="entry name" value="Peptidase_S11_N"/>
</dbReference>
<dbReference type="Gene3D" id="3.40.710.10">
    <property type="entry name" value="DD-peptidase/beta-lactamase superfamily"/>
    <property type="match status" value="1"/>
</dbReference>
<feature type="active site" description="Acyl-ester intermediate" evidence="7">
    <location>
        <position position="60"/>
    </location>
</feature>